<dbReference type="EMBL" id="JACHNE010000001">
    <property type="protein sequence ID" value="MBB5799697.1"/>
    <property type="molecule type" value="Genomic_DNA"/>
</dbReference>
<keyword evidence="2" id="KW-1185">Reference proteome</keyword>
<accession>A0A7W9HCG5</accession>
<sequence length="34" mass="3637">MPHARPTEAAMIATLAQAEMNVRVMPVKPAFIGS</sequence>
<evidence type="ECO:0000313" key="2">
    <source>
        <dbReference type="Proteomes" id="UP000590647"/>
    </source>
</evidence>
<proteinExistence type="predicted"/>
<name>A0A7W9HCG5_9ACTN</name>
<organism evidence="1 2">
    <name type="scientific">Streptomyces caelestis</name>
    <dbReference type="NCBI Taxonomy" id="36816"/>
    <lineage>
        <taxon>Bacteria</taxon>
        <taxon>Bacillati</taxon>
        <taxon>Actinomycetota</taxon>
        <taxon>Actinomycetes</taxon>
        <taxon>Kitasatosporales</taxon>
        <taxon>Streptomycetaceae</taxon>
        <taxon>Streptomyces</taxon>
    </lineage>
</organism>
<dbReference type="Proteomes" id="UP000590647">
    <property type="component" value="Unassembled WGS sequence"/>
</dbReference>
<evidence type="ECO:0000313" key="1">
    <source>
        <dbReference type="EMBL" id="MBB5799697.1"/>
    </source>
</evidence>
<protein>
    <submittedName>
        <fullName evidence="1">Uncharacterized protein</fullName>
    </submittedName>
</protein>
<reference evidence="1 2" key="1">
    <citation type="submission" date="2020-08" db="EMBL/GenBank/DDBJ databases">
        <title>Sequencing the genomes of 1000 actinobacteria strains.</title>
        <authorList>
            <person name="Klenk H.-P."/>
        </authorList>
    </citation>
    <scope>NUCLEOTIDE SEQUENCE [LARGE SCALE GENOMIC DNA]</scope>
    <source>
        <strain evidence="1 2">DSM 40084</strain>
    </source>
</reference>
<comment type="caution">
    <text evidence="1">The sequence shown here is derived from an EMBL/GenBank/DDBJ whole genome shotgun (WGS) entry which is preliminary data.</text>
</comment>
<dbReference type="AlphaFoldDB" id="A0A7W9HCG5"/>
<gene>
    <name evidence="1" type="ORF">HDA41_007661</name>
</gene>